<dbReference type="Proteomes" id="UP000008064">
    <property type="component" value="Unassembled WGS sequence"/>
</dbReference>
<reference evidence="1" key="1">
    <citation type="submission" date="2011-04" db="EMBL/GenBank/DDBJ databases">
        <title>Evolution of plant cell wall degrading machinery underlies the functional diversity of forest fungi.</title>
        <authorList>
            <consortium name="US DOE Joint Genome Institute (JGI-PGF)"/>
            <person name="Eastwood D.C."/>
            <person name="Floudas D."/>
            <person name="Binder M."/>
            <person name="Majcherczyk A."/>
            <person name="Schneider P."/>
            <person name="Aerts A."/>
            <person name="Asiegbu F.O."/>
            <person name="Baker S.E."/>
            <person name="Barry K."/>
            <person name="Bendiksby M."/>
            <person name="Blumentritt M."/>
            <person name="Coutinho P.M."/>
            <person name="Cullen D."/>
            <person name="Cullen D."/>
            <person name="Gathman A."/>
            <person name="Goodell B."/>
            <person name="Henrissat B."/>
            <person name="Ihrmark K."/>
            <person name="Kauserud H."/>
            <person name="Kohler A."/>
            <person name="LaButti K."/>
            <person name="Lapidus A."/>
            <person name="Lavin J.L."/>
            <person name="Lee Y.-H."/>
            <person name="Lindquist E."/>
            <person name="Lilly W."/>
            <person name="Lucas S."/>
            <person name="Morin E."/>
            <person name="Murat C."/>
            <person name="Oguiza J.A."/>
            <person name="Park J."/>
            <person name="Pisabarro A.G."/>
            <person name="Riley R."/>
            <person name="Rosling A."/>
            <person name="Salamov A."/>
            <person name="Schmidt O."/>
            <person name="Schmutz J."/>
            <person name="Skrede I."/>
            <person name="Stenlid J."/>
            <person name="Wiebenga A."/>
            <person name="Xie X."/>
            <person name="Kues U."/>
            <person name="Hibbett D.S."/>
            <person name="Hoffmeister D."/>
            <person name="Hogberg N."/>
            <person name="Martin F."/>
            <person name="Grigoriev I.V."/>
            <person name="Watkinson S.C."/>
        </authorList>
    </citation>
    <scope>NUCLEOTIDE SEQUENCE</scope>
    <source>
        <strain evidence="1">S7.9</strain>
    </source>
</reference>
<proteinExistence type="predicted"/>
<dbReference type="InterPro" id="IPR011330">
    <property type="entry name" value="Glyco_hydro/deAcase_b/a-brl"/>
</dbReference>
<dbReference type="GeneID" id="18811635"/>
<dbReference type="SUPFAM" id="SSF88713">
    <property type="entry name" value="Glycoside hydrolase/deacetylase"/>
    <property type="match status" value="1"/>
</dbReference>
<dbReference type="Gene3D" id="3.20.20.370">
    <property type="entry name" value="Glycoside hydrolase/deacetylase"/>
    <property type="match status" value="1"/>
</dbReference>
<accession>F8P1C3</accession>
<evidence type="ECO:0008006" key="2">
    <source>
        <dbReference type="Google" id="ProtNLM"/>
    </source>
</evidence>
<protein>
    <recommendedName>
        <fullName evidence="2">Chitin deacetylase</fullName>
    </recommendedName>
</protein>
<dbReference type="EMBL" id="GL945436">
    <property type="protein sequence ID" value="EGO22952.1"/>
    <property type="molecule type" value="Genomic_DNA"/>
</dbReference>
<feature type="non-terminal residue" evidence="1">
    <location>
        <position position="64"/>
    </location>
</feature>
<dbReference type="RefSeq" id="XP_007320192.1">
    <property type="nucleotide sequence ID" value="XM_007320130.1"/>
</dbReference>
<organism>
    <name type="scientific">Serpula lacrymans var. lacrymans (strain S7.9)</name>
    <name type="common">Dry rot fungus</name>
    <dbReference type="NCBI Taxonomy" id="578457"/>
    <lineage>
        <taxon>Eukaryota</taxon>
        <taxon>Fungi</taxon>
        <taxon>Dikarya</taxon>
        <taxon>Basidiomycota</taxon>
        <taxon>Agaricomycotina</taxon>
        <taxon>Agaricomycetes</taxon>
        <taxon>Agaricomycetidae</taxon>
        <taxon>Boletales</taxon>
        <taxon>Coniophorineae</taxon>
        <taxon>Serpulaceae</taxon>
        <taxon>Serpula</taxon>
    </lineage>
</organism>
<evidence type="ECO:0000313" key="1">
    <source>
        <dbReference type="EMBL" id="EGO22952.1"/>
    </source>
</evidence>
<dbReference type="KEGG" id="sla:SERLADRAFT_393755"/>
<sequence>MSTIIWSYDSNDWEFGMGATAQQIDDNYMGFINAAKNGTFNNRGSIMLTHELDNFTMSEAMKFY</sequence>
<dbReference type="HOGENOM" id="CLU_2874063_0_0_1"/>
<dbReference type="GO" id="GO:0005975">
    <property type="term" value="P:carbohydrate metabolic process"/>
    <property type="evidence" value="ECO:0007669"/>
    <property type="project" value="InterPro"/>
</dbReference>
<dbReference type="AlphaFoldDB" id="F8P1C3"/>
<name>F8P1C3_SERL9</name>
<dbReference type="OrthoDB" id="407355at2759"/>
<gene>
    <name evidence="1" type="ORF">SERLADRAFT_393755</name>
</gene>